<evidence type="ECO:0000313" key="2">
    <source>
        <dbReference type="EMBL" id="GFH22669.1"/>
    </source>
</evidence>
<dbReference type="EMBL" id="BLLF01002095">
    <property type="protein sequence ID" value="GFH22669.1"/>
    <property type="molecule type" value="Genomic_DNA"/>
</dbReference>
<sequence length="69" mass="7264">MKAATTAQCLLMFICCLLAGCILAFTRDVETDRLGVSFCRSPAAKQLKCGWASKEERAGSVGQSFGGGT</sequence>
<proteinExistence type="predicted"/>
<feature type="signal peptide" evidence="1">
    <location>
        <begin position="1"/>
        <end position="24"/>
    </location>
</feature>
<organism evidence="2 3">
    <name type="scientific">Haematococcus lacustris</name>
    <name type="common">Green alga</name>
    <name type="synonym">Haematococcus pluvialis</name>
    <dbReference type="NCBI Taxonomy" id="44745"/>
    <lineage>
        <taxon>Eukaryota</taxon>
        <taxon>Viridiplantae</taxon>
        <taxon>Chlorophyta</taxon>
        <taxon>core chlorophytes</taxon>
        <taxon>Chlorophyceae</taxon>
        <taxon>CS clade</taxon>
        <taxon>Chlamydomonadales</taxon>
        <taxon>Haematococcaceae</taxon>
        <taxon>Haematococcus</taxon>
    </lineage>
</organism>
<evidence type="ECO:0008006" key="4">
    <source>
        <dbReference type="Google" id="ProtNLM"/>
    </source>
</evidence>
<keyword evidence="3" id="KW-1185">Reference proteome</keyword>
<name>A0A699ZSG0_HAELA</name>
<dbReference type="Proteomes" id="UP000485058">
    <property type="component" value="Unassembled WGS sequence"/>
</dbReference>
<evidence type="ECO:0000313" key="3">
    <source>
        <dbReference type="Proteomes" id="UP000485058"/>
    </source>
</evidence>
<feature type="non-terminal residue" evidence="2">
    <location>
        <position position="1"/>
    </location>
</feature>
<evidence type="ECO:0000256" key="1">
    <source>
        <dbReference type="SAM" id="SignalP"/>
    </source>
</evidence>
<keyword evidence="1" id="KW-0732">Signal</keyword>
<reference evidence="2 3" key="1">
    <citation type="submission" date="2020-02" db="EMBL/GenBank/DDBJ databases">
        <title>Draft genome sequence of Haematococcus lacustris strain NIES-144.</title>
        <authorList>
            <person name="Morimoto D."/>
            <person name="Nakagawa S."/>
            <person name="Yoshida T."/>
            <person name="Sawayama S."/>
        </authorList>
    </citation>
    <scope>NUCLEOTIDE SEQUENCE [LARGE SCALE GENOMIC DNA]</scope>
    <source>
        <strain evidence="2 3">NIES-144</strain>
    </source>
</reference>
<comment type="caution">
    <text evidence="2">The sequence shown here is derived from an EMBL/GenBank/DDBJ whole genome shotgun (WGS) entry which is preliminary data.</text>
</comment>
<protein>
    <recommendedName>
        <fullName evidence="4">Secreted protein</fullName>
    </recommendedName>
</protein>
<gene>
    <name evidence="2" type="ORF">HaLaN_20169</name>
</gene>
<feature type="chain" id="PRO_5025648194" description="Secreted protein" evidence="1">
    <location>
        <begin position="25"/>
        <end position="69"/>
    </location>
</feature>
<accession>A0A699ZSG0</accession>
<dbReference type="AlphaFoldDB" id="A0A699ZSG0"/>
<dbReference type="PROSITE" id="PS51257">
    <property type="entry name" value="PROKAR_LIPOPROTEIN"/>
    <property type="match status" value="1"/>
</dbReference>
<feature type="non-terminal residue" evidence="2">
    <location>
        <position position="69"/>
    </location>
</feature>